<proteinExistence type="predicted"/>
<name>A0A8X6UGD5_NEPPI</name>
<dbReference type="Proteomes" id="UP000887013">
    <property type="component" value="Unassembled WGS sequence"/>
</dbReference>
<gene>
    <name evidence="2" type="ORF">NPIL_583481</name>
</gene>
<keyword evidence="3" id="KW-1185">Reference proteome</keyword>
<organism evidence="2 3">
    <name type="scientific">Nephila pilipes</name>
    <name type="common">Giant wood spider</name>
    <name type="synonym">Nephila maculata</name>
    <dbReference type="NCBI Taxonomy" id="299642"/>
    <lineage>
        <taxon>Eukaryota</taxon>
        <taxon>Metazoa</taxon>
        <taxon>Ecdysozoa</taxon>
        <taxon>Arthropoda</taxon>
        <taxon>Chelicerata</taxon>
        <taxon>Arachnida</taxon>
        <taxon>Araneae</taxon>
        <taxon>Araneomorphae</taxon>
        <taxon>Entelegynae</taxon>
        <taxon>Araneoidea</taxon>
        <taxon>Nephilidae</taxon>
        <taxon>Nephila</taxon>
    </lineage>
</organism>
<reference evidence="2" key="1">
    <citation type="submission" date="2020-08" db="EMBL/GenBank/DDBJ databases">
        <title>Multicomponent nature underlies the extraordinary mechanical properties of spider dragline silk.</title>
        <authorList>
            <person name="Kono N."/>
            <person name="Nakamura H."/>
            <person name="Mori M."/>
            <person name="Yoshida Y."/>
            <person name="Ohtoshi R."/>
            <person name="Malay A.D."/>
            <person name="Moran D.A.P."/>
            <person name="Tomita M."/>
            <person name="Numata K."/>
            <person name="Arakawa K."/>
        </authorList>
    </citation>
    <scope>NUCLEOTIDE SEQUENCE</scope>
</reference>
<dbReference type="EMBL" id="BMAW01077645">
    <property type="protein sequence ID" value="GFU07378.1"/>
    <property type="molecule type" value="Genomic_DNA"/>
</dbReference>
<evidence type="ECO:0000313" key="2">
    <source>
        <dbReference type="EMBL" id="GFU07378.1"/>
    </source>
</evidence>
<protein>
    <submittedName>
        <fullName evidence="2">Uncharacterized protein</fullName>
    </submittedName>
</protein>
<feature type="transmembrane region" description="Helical" evidence="1">
    <location>
        <begin position="64"/>
        <end position="83"/>
    </location>
</feature>
<evidence type="ECO:0000256" key="1">
    <source>
        <dbReference type="SAM" id="Phobius"/>
    </source>
</evidence>
<keyword evidence="1" id="KW-0812">Transmembrane</keyword>
<keyword evidence="1" id="KW-1133">Transmembrane helix</keyword>
<keyword evidence="1" id="KW-0472">Membrane</keyword>
<comment type="caution">
    <text evidence="2">The sequence shown here is derived from an EMBL/GenBank/DDBJ whole genome shotgun (WGS) entry which is preliminary data.</text>
</comment>
<dbReference type="AlphaFoldDB" id="A0A8X6UGD5"/>
<sequence length="91" mass="10435">MNFTVLRSIIRSQVGEIRNIRALSRRLTNGRAPDKMYSRLHCHIGLTPFTESSMSSFVWRCHDMLFLSICLGTLGYVFTQISIEEGFHGII</sequence>
<accession>A0A8X6UGD5</accession>
<evidence type="ECO:0000313" key="3">
    <source>
        <dbReference type="Proteomes" id="UP000887013"/>
    </source>
</evidence>